<evidence type="ECO:0000313" key="3">
    <source>
        <dbReference type="Proteomes" id="UP000555103"/>
    </source>
</evidence>
<gene>
    <name evidence="2" type="ORF">GGR21_003875</name>
</gene>
<dbReference type="AlphaFoldDB" id="A0A840CSE1"/>
<keyword evidence="3" id="KW-1185">Reference proteome</keyword>
<accession>A0A840CSE1</accession>
<organism evidence="2 3">
    <name type="scientific">Dysgonomonas hofstadii</name>
    <dbReference type="NCBI Taxonomy" id="637886"/>
    <lineage>
        <taxon>Bacteria</taxon>
        <taxon>Pseudomonadati</taxon>
        <taxon>Bacteroidota</taxon>
        <taxon>Bacteroidia</taxon>
        <taxon>Bacteroidales</taxon>
        <taxon>Dysgonomonadaceae</taxon>
        <taxon>Dysgonomonas</taxon>
    </lineage>
</organism>
<sequence>MKKLLIILVFCGIINLTSHAQQQFYAIDGSEWVTEKDRDAREKLLWDEFYVYASYIKKQNLPEAELIETYSSLMDLFKDFFTTCRKINAGLKTIIDERGQELELIKTKIKIDPVTARNKEMFYEKDLRIIFDLGLDQFDLISTYTRDIVNYNIGESVKVPRVDIERYTNNATKIAAAGPNFTKLATDLQEVSDNYKGKAILEAVAKENQINQKDIYYTFDGREYKTLKGRNNYEQRLKDKYNKIFDLIKDDVKDSQDIENLRDVVFDTLDLLQETRTFNGLLGFLENDELRKKAKKEFPNIDFTPHTSRNKEICNIKNIYDAYDSLLGVFEIQASVMEYLEKTHKENIKARNKGGTTVMSLTIDVNEHKDSYGVTHSELFAKATNAAKKLNLFFPKLVAFYEKEKQKMK</sequence>
<reference evidence="2 3" key="1">
    <citation type="submission" date="2020-08" db="EMBL/GenBank/DDBJ databases">
        <title>Genomic Encyclopedia of Type Strains, Phase IV (KMG-IV): sequencing the most valuable type-strain genomes for metagenomic binning, comparative biology and taxonomic classification.</title>
        <authorList>
            <person name="Goeker M."/>
        </authorList>
    </citation>
    <scope>NUCLEOTIDE SEQUENCE [LARGE SCALE GENOMIC DNA]</scope>
    <source>
        <strain evidence="2 3">DSM 104969</strain>
    </source>
</reference>
<evidence type="ECO:0000313" key="2">
    <source>
        <dbReference type="EMBL" id="MBB4037951.1"/>
    </source>
</evidence>
<comment type="caution">
    <text evidence="2">The sequence shown here is derived from an EMBL/GenBank/DDBJ whole genome shotgun (WGS) entry which is preliminary data.</text>
</comment>
<evidence type="ECO:0008006" key="4">
    <source>
        <dbReference type="Google" id="ProtNLM"/>
    </source>
</evidence>
<feature type="chain" id="PRO_5032888767" description="Oligoendopeptidase F" evidence="1">
    <location>
        <begin position="21"/>
        <end position="409"/>
    </location>
</feature>
<keyword evidence="1" id="KW-0732">Signal</keyword>
<proteinExistence type="predicted"/>
<dbReference type="RefSeq" id="WP_183308790.1">
    <property type="nucleotide sequence ID" value="NZ_JACIEP010000019.1"/>
</dbReference>
<evidence type="ECO:0000256" key="1">
    <source>
        <dbReference type="SAM" id="SignalP"/>
    </source>
</evidence>
<dbReference type="EMBL" id="JACIEP010000019">
    <property type="protein sequence ID" value="MBB4037951.1"/>
    <property type="molecule type" value="Genomic_DNA"/>
</dbReference>
<protein>
    <recommendedName>
        <fullName evidence="4">Oligoendopeptidase F</fullName>
    </recommendedName>
</protein>
<dbReference type="Proteomes" id="UP000555103">
    <property type="component" value="Unassembled WGS sequence"/>
</dbReference>
<feature type="signal peptide" evidence="1">
    <location>
        <begin position="1"/>
        <end position="20"/>
    </location>
</feature>
<name>A0A840CSE1_9BACT</name>